<evidence type="ECO:0000313" key="2">
    <source>
        <dbReference type="Proteomes" id="UP000242864"/>
    </source>
</evidence>
<dbReference type="RefSeq" id="WP_085236378.1">
    <property type="nucleotide sequence ID" value="NZ_CP020773.1"/>
</dbReference>
<organism evidence="1 2">
    <name type="scientific">Staphylococcus lutrae</name>
    <dbReference type="NCBI Taxonomy" id="155085"/>
    <lineage>
        <taxon>Bacteria</taxon>
        <taxon>Bacillati</taxon>
        <taxon>Bacillota</taxon>
        <taxon>Bacilli</taxon>
        <taxon>Bacillales</taxon>
        <taxon>Staphylococcaceae</taxon>
        <taxon>Staphylococcus</taxon>
    </lineage>
</organism>
<dbReference type="PANTHER" id="PTHR15394:SF3">
    <property type="entry name" value="SERINE HYDROLASE RBBP9"/>
    <property type="match status" value="1"/>
</dbReference>
<dbReference type="Gene3D" id="3.40.50.1820">
    <property type="entry name" value="alpha/beta hydrolase"/>
    <property type="match status" value="1"/>
</dbReference>
<evidence type="ECO:0000313" key="1">
    <source>
        <dbReference type="EMBL" id="ARJ50090.1"/>
    </source>
</evidence>
<dbReference type="KEGG" id="slz:B5P37_01375"/>
<name>A0AAC9RSR1_9STAP</name>
<proteinExistence type="predicted"/>
<dbReference type="InterPro" id="IPR029058">
    <property type="entry name" value="AB_hydrolase_fold"/>
</dbReference>
<gene>
    <name evidence="1" type="ORF">B5P37_01375</name>
</gene>
<accession>A0AAC9RSR1</accession>
<dbReference type="Proteomes" id="UP000242864">
    <property type="component" value="Chromosome"/>
</dbReference>
<dbReference type="InterPro" id="IPR010662">
    <property type="entry name" value="RBBP9/YdeN"/>
</dbReference>
<reference evidence="1 2" key="1">
    <citation type="submission" date="2017-04" db="EMBL/GenBank/DDBJ databases">
        <authorList>
            <person name="Veseli I.A."/>
            <person name="Tang C."/>
            <person name="Pombert J.-F."/>
        </authorList>
    </citation>
    <scope>NUCLEOTIDE SEQUENCE [LARGE SCALE GENOMIC DNA]</scope>
    <source>
        <strain evidence="1 2">ATCC 700373</strain>
    </source>
</reference>
<dbReference type="SUPFAM" id="SSF53474">
    <property type="entry name" value="alpha/beta-Hydrolases"/>
    <property type="match status" value="1"/>
</dbReference>
<dbReference type="GO" id="GO:0016787">
    <property type="term" value="F:hydrolase activity"/>
    <property type="evidence" value="ECO:0007669"/>
    <property type="project" value="InterPro"/>
</dbReference>
<dbReference type="Pfam" id="PF06821">
    <property type="entry name" value="Ser_hydrolase"/>
    <property type="match status" value="1"/>
</dbReference>
<sequence>MTKLYIVHGFQADANSHWFPWLKRTLELEGHDVDVLNLPHPNQPNINEWLDYMRESVHKVDDNTIFVAHSLGVITTLKYLNDLDVNKVGGLAIVSGFKDKLEGLDILDEFVEQSIDYEKLKSKIIKKFGIASKTDEIVPYTLTAELCDALDAKFYLQNEGGHFCKEEGYDSFMFLKNKILKYFD</sequence>
<evidence type="ECO:0008006" key="3">
    <source>
        <dbReference type="Google" id="ProtNLM"/>
    </source>
</evidence>
<protein>
    <recommendedName>
        <fullName evidence="3">Serine hydrolase family protein</fullName>
    </recommendedName>
</protein>
<dbReference type="EMBL" id="CP020773">
    <property type="protein sequence ID" value="ARJ50090.1"/>
    <property type="molecule type" value="Genomic_DNA"/>
</dbReference>
<keyword evidence="2" id="KW-1185">Reference proteome</keyword>
<dbReference type="AlphaFoldDB" id="A0AAC9RSR1"/>
<dbReference type="PANTHER" id="PTHR15394">
    <property type="entry name" value="SERINE HYDROLASE RBBP9"/>
    <property type="match status" value="1"/>
</dbReference>